<evidence type="ECO:0000256" key="2">
    <source>
        <dbReference type="ARBA" id="ARBA00022692"/>
    </source>
</evidence>
<comment type="subcellular location">
    <subcellularLocation>
        <location evidence="1">Membrane</location>
        <topology evidence="1">Multi-pass membrane protein</topology>
    </subcellularLocation>
</comment>
<evidence type="ECO:0000259" key="10">
    <source>
        <dbReference type="PROSITE" id="PS50262"/>
    </source>
</evidence>
<dbReference type="Gene3D" id="1.20.1070.10">
    <property type="entry name" value="Rhodopsin 7-helix transmembrane proteins"/>
    <property type="match status" value="1"/>
</dbReference>
<keyword evidence="6" id="KW-0675">Receptor</keyword>
<feature type="region of interest" description="Disordered" evidence="8">
    <location>
        <begin position="256"/>
        <end position="284"/>
    </location>
</feature>
<keyword evidence="5 9" id="KW-0472">Membrane</keyword>
<dbReference type="SUPFAM" id="SSF81321">
    <property type="entry name" value="Family A G protein-coupled receptor-like"/>
    <property type="match status" value="1"/>
</dbReference>
<evidence type="ECO:0000256" key="7">
    <source>
        <dbReference type="ARBA" id="ARBA00023224"/>
    </source>
</evidence>
<proteinExistence type="predicted"/>
<evidence type="ECO:0000313" key="11">
    <source>
        <dbReference type="Proteomes" id="UP001165740"/>
    </source>
</evidence>
<dbReference type="PANTHER" id="PTHR24243:SF233">
    <property type="entry name" value="THYROTROPIN-RELEASING HORMONE RECEPTOR"/>
    <property type="match status" value="1"/>
</dbReference>
<dbReference type="InterPro" id="IPR000276">
    <property type="entry name" value="GPCR_Rhodpsn"/>
</dbReference>
<dbReference type="GO" id="GO:0004930">
    <property type="term" value="F:G protein-coupled receptor activity"/>
    <property type="evidence" value="ECO:0007669"/>
    <property type="project" value="UniProtKB-KW"/>
</dbReference>
<organism evidence="11 12">
    <name type="scientific">Biomphalaria glabrata</name>
    <name type="common">Bloodfluke planorb</name>
    <name type="synonym">Freshwater snail</name>
    <dbReference type="NCBI Taxonomy" id="6526"/>
    <lineage>
        <taxon>Eukaryota</taxon>
        <taxon>Metazoa</taxon>
        <taxon>Spiralia</taxon>
        <taxon>Lophotrochozoa</taxon>
        <taxon>Mollusca</taxon>
        <taxon>Gastropoda</taxon>
        <taxon>Heterobranchia</taxon>
        <taxon>Euthyneura</taxon>
        <taxon>Panpulmonata</taxon>
        <taxon>Hygrophila</taxon>
        <taxon>Lymnaeoidea</taxon>
        <taxon>Planorbidae</taxon>
        <taxon>Biomphalaria</taxon>
    </lineage>
</organism>
<dbReference type="PROSITE" id="PS00237">
    <property type="entry name" value="G_PROTEIN_RECEP_F1_1"/>
    <property type="match status" value="1"/>
</dbReference>
<keyword evidence="2 9" id="KW-0812">Transmembrane</keyword>
<dbReference type="PANTHER" id="PTHR24243">
    <property type="entry name" value="G-PROTEIN COUPLED RECEPTOR"/>
    <property type="match status" value="1"/>
</dbReference>
<feature type="transmembrane region" description="Helical" evidence="9">
    <location>
        <begin position="293"/>
        <end position="313"/>
    </location>
</feature>
<reference evidence="12" key="1">
    <citation type="submission" date="2025-08" db="UniProtKB">
        <authorList>
            <consortium name="RefSeq"/>
        </authorList>
    </citation>
    <scope>IDENTIFICATION</scope>
</reference>
<dbReference type="AlphaFoldDB" id="A0A9W3BCL8"/>
<feature type="transmembrane region" description="Helical" evidence="9">
    <location>
        <begin position="157"/>
        <end position="180"/>
    </location>
</feature>
<keyword evidence="3 9" id="KW-1133">Transmembrane helix</keyword>
<feature type="transmembrane region" description="Helical" evidence="9">
    <location>
        <begin position="41"/>
        <end position="63"/>
    </location>
</feature>
<feature type="transmembrane region" description="Helical" evidence="9">
    <location>
        <begin position="219"/>
        <end position="239"/>
    </location>
</feature>
<evidence type="ECO:0000256" key="6">
    <source>
        <dbReference type="ARBA" id="ARBA00023170"/>
    </source>
</evidence>
<feature type="transmembrane region" description="Helical" evidence="9">
    <location>
        <begin position="112"/>
        <end position="137"/>
    </location>
</feature>
<evidence type="ECO:0000256" key="3">
    <source>
        <dbReference type="ARBA" id="ARBA00022989"/>
    </source>
</evidence>
<dbReference type="Proteomes" id="UP001165740">
    <property type="component" value="Chromosome 9"/>
</dbReference>
<keyword evidence="7" id="KW-0807">Transducer</keyword>
<gene>
    <name evidence="12" type="primary">LOC106051795</name>
</gene>
<dbReference type="OrthoDB" id="6126039at2759"/>
<dbReference type="InterPro" id="IPR017452">
    <property type="entry name" value="GPCR_Rhodpsn_7TM"/>
</dbReference>
<dbReference type="RefSeq" id="XP_055897176.1">
    <property type="nucleotide sequence ID" value="XM_056041201.1"/>
</dbReference>
<protein>
    <submittedName>
        <fullName evidence="12">Uncharacterized protein LOC106051795</fullName>
    </submittedName>
</protein>
<dbReference type="PROSITE" id="PS50262">
    <property type="entry name" value="G_PROTEIN_RECEP_F1_2"/>
    <property type="match status" value="1"/>
</dbReference>
<sequence>MNESNHSCRFSHCDVVVSGLVTGSDVASDYEKRISQIILDFVVNFSVCFFGIFSNSIVIIVFAKQGFKDSTAISMTTVSLWDLVKCVAGFIQRLEGPLELVSLALAYSYTNISLVVCNYLVSFSCYVTSVLAAYVAVERCLCVIIPLKVKWLLTPKVALGICVTISIVVFGCFVIIFGIYDVFWVFDPQFNETVANFKYNSFSNNNKALFGYYNMSGTLWPMVSLVVIVISTIIISYKLKKAAEFRYRTKTLRKDSMEMESSRNTQKVKDKSNSKGVDKSDKTQAISKRDQQVIKMLLVVIVIYMVNLFPRVGHYLTKFIVFDYYYLRRYNNLFSIMAYAIFVFDYVNGSILKHHFKDVLVFKQNLVPRAKSESVRLSSIILIFLSNILSALQETQSRKDGASK</sequence>
<evidence type="ECO:0000256" key="8">
    <source>
        <dbReference type="SAM" id="MobiDB-lite"/>
    </source>
</evidence>
<evidence type="ECO:0000256" key="4">
    <source>
        <dbReference type="ARBA" id="ARBA00023040"/>
    </source>
</evidence>
<evidence type="ECO:0000256" key="5">
    <source>
        <dbReference type="ARBA" id="ARBA00023136"/>
    </source>
</evidence>
<dbReference type="GeneID" id="106051795"/>
<dbReference type="GO" id="GO:0005886">
    <property type="term" value="C:plasma membrane"/>
    <property type="evidence" value="ECO:0007669"/>
    <property type="project" value="TreeGrafter"/>
</dbReference>
<keyword evidence="11" id="KW-1185">Reference proteome</keyword>
<accession>A0A9W3BCL8</accession>
<name>A0A9W3BCL8_BIOGL</name>
<evidence type="ECO:0000313" key="12">
    <source>
        <dbReference type="RefSeq" id="XP_055897176.1"/>
    </source>
</evidence>
<feature type="domain" description="G-protein coupled receptors family 1 profile" evidence="10">
    <location>
        <begin position="54"/>
        <end position="352"/>
    </location>
</feature>
<evidence type="ECO:0000256" key="1">
    <source>
        <dbReference type="ARBA" id="ARBA00004141"/>
    </source>
</evidence>
<feature type="transmembrane region" description="Helical" evidence="9">
    <location>
        <begin position="333"/>
        <end position="352"/>
    </location>
</feature>
<dbReference type="Pfam" id="PF00001">
    <property type="entry name" value="7tm_1"/>
    <property type="match status" value="1"/>
</dbReference>
<keyword evidence="4" id="KW-0297">G-protein coupled receptor</keyword>
<evidence type="ECO:0000256" key="9">
    <source>
        <dbReference type="SAM" id="Phobius"/>
    </source>
</evidence>